<reference evidence="1" key="2">
    <citation type="submission" date="2020-09" db="EMBL/GenBank/DDBJ databases">
        <authorList>
            <person name="Sun Q."/>
            <person name="Ohkuma M."/>
        </authorList>
    </citation>
    <scope>NUCLEOTIDE SEQUENCE</scope>
    <source>
        <strain evidence="1">JCM 15325</strain>
    </source>
</reference>
<dbReference type="Proteomes" id="UP000654670">
    <property type="component" value="Unassembled WGS sequence"/>
</dbReference>
<reference evidence="1" key="1">
    <citation type="journal article" date="2014" name="Int. J. Syst. Evol. Microbiol.">
        <title>Complete genome sequence of Corynebacterium casei LMG S-19264T (=DSM 44701T), isolated from a smear-ripened cheese.</title>
        <authorList>
            <consortium name="US DOE Joint Genome Institute (JGI-PGF)"/>
            <person name="Walter F."/>
            <person name="Albersmeier A."/>
            <person name="Kalinowski J."/>
            <person name="Ruckert C."/>
        </authorList>
    </citation>
    <scope>NUCLEOTIDE SEQUENCE</scope>
    <source>
        <strain evidence="1">JCM 15325</strain>
    </source>
</reference>
<comment type="caution">
    <text evidence="1">The sequence shown here is derived from an EMBL/GenBank/DDBJ whole genome shotgun (WGS) entry which is preliminary data.</text>
</comment>
<dbReference type="AlphaFoldDB" id="A0A917S1M4"/>
<proteinExistence type="predicted"/>
<name>A0A917S1M4_9BACL</name>
<dbReference type="RefSeq" id="WP_188802380.1">
    <property type="nucleotide sequence ID" value="NZ_BMOK01000005.1"/>
</dbReference>
<evidence type="ECO:0000313" key="2">
    <source>
        <dbReference type="Proteomes" id="UP000654670"/>
    </source>
</evidence>
<gene>
    <name evidence="1" type="ORF">GCM10007968_13960</name>
</gene>
<evidence type="ECO:0000313" key="1">
    <source>
        <dbReference type="EMBL" id="GGL50935.1"/>
    </source>
</evidence>
<dbReference type="EMBL" id="BMOK01000005">
    <property type="protein sequence ID" value="GGL50935.1"/>
    <property type="molecule type" value="Genomic_DNA"/>
</dbReference>
<protein>
    <submittedName>
        <fullName evidence="1">Uncharacterized protein</fullName>
    </submittedName>
</protein>
<accession>A0A917S1M4</accession>
<keyword evidence="2" id="KW-1185">Reference proteome</keyword>
<sequence length="66" mass="7498">MGNKAIKQEHARLNKRRIFQSLHVMTQKTACCVTLSPFSTIWDPSRAHPKKLLLTFVSNSVSTETI</sequence>
<organism evidence="1 2">
    <name type="scientific">Sporolactobacillus putidus</name>
    <dbReference type="NCBI Taxonomy" id="492735"/>
    <lineage>
        <taxon>Bacteria</taxon>
        <taxon>Bacillati</taxon>
        <taxon>Bacillota</taxon>
        <taxon>Bacilli</taxon>
        <taxon>Bacillales</taxon>
        <taxon>Sporolactobacillaceae</taxon>
        <taxon>Sporolactobacillus</taxon>
    </lineage>
</organism>